<accession>A0A834YH45</accession>
<gene>
    <name evidence="6" type="ORF">HHK36_028929</name>
    <name evidence="7" type="ORF">HHK36_028968</name>
</gene>
<dbReference type="CDD" id="cd22270">
    <property type="entry name" value="DPBB_kiwellin-like"/>
    <property type="match status" value="1"/>
</dbReference>
<evidence type="ECO:0000313" key="8">
    <source>
        <dbReference type="Proteomes" id="UP000655225"/>
    </source>
</evidence>
<evidence type="ECO:0000256" key="4">
    <source>
        <dbReference type="ARBA" id="ARBA00022729"/>
    </source>
</evidence>
<keyword evidence="4 5" id="KW-0732">Signal</keyword>
<dbReference type="OMA" id="CDDNCCE"/>
<protein>
    <recommendedName>
        <fullName evidence="9">Ripening-related protein 1</fullName>
    </recommendedName>
</protein>
<name>A0A834YH45_TETSI</name>
<dbReference type="Proteomes" id="UP000655225">
    <property type="component" value="Unassembled WGS sequence"/>
</dbReference>
<feature type="chain" id="PRO_5042410743" description="Ripening-related protein 1" evidence="5">
    <location>
        <begin position="28"/>
        <end position="189"/>
    </location>
</feature>
<dbReference type="SUPFAM" id="SSF50685">
    <property type="entry name" value="Barwin-like endoglucanases"/>
    <property type="match status" value="1"/>
</dbReference>
<dbReference type="Pfam" id="PF24300">
    <property type="entry name" value="KWL1"/>
    <property type="match status" value="1"/>
</dbReference>
<keyword evidence="3" id="KW-0964">Secreted</keyword>
<dbReference type="EMBL" id="JABCRI010000022">
    <property type="protein sequence ID" value="KAF8379529.1"/>
    <property type="molecule type" value="Genomic_DNA"/>
</dbReference>
<evidence type="ECO:0000313" key="7">
    <source>
        <dbReference type="EMBL" id="KAF8379529.1"/>
    </source>
</evidence>
<dbReference type="PANTHER" id="PTHR33191:SF77">
    <property type="entry name" value="RIPENING-RELATED PROTEIN 1"/>
    <property type="match status" value="1"/>
</dbReference>
<sequence>MKKQVCSSISLIILFFLFVTASLKVEAKACKPSGKLRGKKPPPGECNTDNNSECCIEGKLYTTYKCSPTVSHRTKATLTINSFEKNGDGGAESECDNKFHSDNTPVVALSTGWFNKQKRCLKNITIHANGRSVAAMVVDECDSTMGCDSDHDYQPPCPNNIVDASKAVWKALGVPKRDWGELDIFWSDA</sequence>
<reference evidence="6 8" key="1">
    <citation type="submission" date="2020-04" db="EMBL/GenBank/DDBJ databases">
        <title>Plant Genome Project.</title>
        <authorList>
            <person name="Zhang R.-G."/>
        </authorList>
    </citation>
    <scope>NUCLEOTIDE SEQUENCE [LARGE SCALE GENOMIC DNA]</scope>
    <source>
        <strain evidence="6">YNK0</strain>
        <tissue evidence="6">Leaf</tissue>
    </source>
</reference>
<evidence type="ECO:0008006" key="9">
    <source>
        <dbReference type="Google" id="ProtNLM"/>
    </source>
</evidence>
<comment type="caution">
    <text evidence="6">The sequence shown here is derived from an EMBL/GenBank/DDBJ whole genome shotgun (WGS) entry which is preliminary data.</text>
</comment>
<comment type="similarity">
    <text evidence="2">Belongs to the kiwellin family.</text>
</comment>
<evidence type="ECO:0000256" key="2">
    <source>
        <dbReference type="ARBA" id="ARBA00005592"/>
    </source>
</evidence>
<dbReference type="GO" id="GO:0005576">
    <property type="term" value="C:extracellular region"/>
    <property type="evidence" value="ECO:0007669"/>
    <property type="project" value="UniProtKB-SubCell"/>
</dbReference>
<evidence type="ECO:0000256" key="5">
    <source>
        <dbReference type="SAM" id="SignalP"/>
    </source>
</evidence>
<evidence type="ECO:0000256" key="3">
    <source>
        <dbReference type="ARBA" id="ARBA00022525"/>
    </source>
</evidence>
<dbReference type="Gene3D" id="2.40.40.10">
    <property type="entry name" value="RlpA-like domain"/>
    <property type="match status" value="1"/>
</dbReference>
<dbReference type="InterPro" id="IPR036908">
    <property type="entry name" value="RlpA-like_sf"/>
</dbReference>
<feature type="signal peptide" evidence="5">
    <location>
        <begin position="1"/>
        <end position="27"/>
    </location>
</feature>
<dbReference type="OrthoDB" id="406505at2759"/>
<dbReference type="InterPro" id="IPR039271">
    <property type="entry name" value="Kiwellin-like"/>
</dbReference>
<dbReference type="AlphaFoldDB" id="A0A834YH45"/>
<proteinExistence type="inferred from homology"/>
<organism evidence="6 8">
    <name type="scientific">Tetracentron sinense</name>
    <name type="common">Spur-leaf</name>
    <dbReference type="NCBI Taxonomy" id="13715"/>
    <lineage>
        <taxon>Eukaryota</taxon>
        <taxon>Viridiplantae</taxon>
        <taxon>Streptophyta</taxon>
        <taxon>Embryophyta</taxon>
        <taxon>Tracheophyta</taxon>
        <taxon>Spermatophyta</taxon>
        <taxon>Magnoliopsida</taxon>
        <taxon>Trochodendrales</taxon>
        <taxon>Trochodendraceae</taxon>
        <taxon>Tetracentron</taxon>
    </lineage>
</organism>
<comment type="subcellular location">
    <subcellularLocation>
        <location evidence="1">Secreted</location>
    </subcellularLocation>
</comment>
<dbReference type="PANTHER" id="PTHR33191">
    <property type="entry name" value="RIPENING-RELATED PROTEIN 2-RELATED"/>
    <property type="match status" value="1"/>
</dbReference>
<evidence type="ECO:0000313" key="6">
    <source>
        <dbReference type="EMBL" id="KAF8379494.1"/>
    </source>
</evidence>
<evidence type="ECO:0000256" key="1">
    <source>
        <dbReference type="ARBA" id="ARBA00004613"/>
    </source>
</evidence>
<keyword evidence="8" id="KW-1185">Reference proteome</keyword>
<dbReference type="EMBL" id="JABCRI010000022">
    <property type="protein sequence ID" value="KAF8379494.1"/>
    <property type="molecule type" value="Genomic_DNA"/>
</dbReference>